<dbReference type="GO" id="GO:0046933">
    <property type="term" value="F:proton-transporting ATP synthase activity, rotational mechanism"/>
    <property type="evidence" value="ECO:0007669"/>
    <property type="project" value="TreeGrafter"/>
</dbReference>
<dbReference type="CTD" id="4508"/>
<comment type="subcellular location">
    <subcellularLocation>
        <location evidence="1">Membrane</location>
        <topology evidence="1">Multi-pass membrane protein</topology>
    </subcellularLocation>
    <subcellularLocation>
        <location evidence="11">Mitochondrion inner membrane</location>
        <topology evidence="11">Multi-pass membrane protein</topology>
    </subcellularLocation>
</comment>
<evidence type="ECO:0000256" key="12">
    <source>
        <dbReference type="SAM" id="Phobius"/>
    </source>
</evidence>
<evidence type="ECO:0000256" key="5">
    <source>
        <dbReference type="ARBA" id="ARBA00022692"/>
    </source>
</evidence>
<evidence type="ECO:0000256" key="8">
    <source>
        <dbReference type="ARBA" id="ARBA00023065"/>
    </source>
</evidence>
<keyword evidence="4" id="KW-0138">CF(0)</keyword>
<organism evidence="13">
    <name type="scientific">Strigamia maritima</name>
    <name type="common">European centipede</name>
    <name type="synonym">Geophilus maritimus</name>
    <dbReference type="NCBI Taxonomy" id="126957"/>
    <lineage>
        <taxon>Eukaryota</taxon>
        <taxon>Metazoa</taxon>
        <taxon>Ecdysozoa</taxon>
        <taxon>Arthropoda</taxon>
        <taxon>Myriapoda</taxon>
        <taxon>Chilopoda</taxon>
        <taxon>Pleurostigmophora</taxon>
        <taxon>Geophilomorpha</taxon>
        <taxon>Linotaeniidae</taxon>
        <taxon>Strigamia</taxon>
    </lineage>
</organism>
<dbReference type="InterPro" id="IPR023011">
    <property type="entry name" value="ATP_synth_F0_asu_AS"/>
</dbReference>
<name>A0A0C5AR10_STRMM</name>
<dbReference type="PROSITE" id="PS00449">
    <property type="entry name" value="ATPASE_A"/>
    <property type="match status" value="1"/>
</dbReference>
<dbReference type="PRINTS" id="PR00123">
    <property type="entry name" value="ATPASEA"/>
</dbReference>
<keyword evidence="7 12" id="KW-1133">Transmembrane helix</keyword>
<evidence type="ECO:0000256" key="10">
    <source>
        <dbReference type="ARBA" id="ARBA00023310"/>
    </source>
</evidence>
<dbReference type="SUPFAM" id="SSF81336">
    <property type="entry name" value="F1F0 ATP synthase subunit A"/>
    <property type="match status" value="1"/>
</dbReference>
<evidence type="ECO:0000256" key="7">
    <source>
        <dbReference type="ARBA" id="ARBA00022989"/>
    </source>
</evidence>
<dbReference type="EMBL" id="KP173664">
    <property type="protein sequence ID" value="AJK90881.1"/>
    <property type="molecule type" value="Genomic_DNA"/>
</dbReference>
<evidence type="ECO:0000256" key="6">
    <source>
        <dbReference type="ARBA" id="ARBA00022781"/>
    </source>
</evidence>
<proteinExistence type="inferred from homology"/>
<keyword evidence="10" id="KW-0066">ATP synthesis</keyword>
<dbReference type="AlphaFoldDB" id="A0A0C5AR10"/>
<dbReference type="GO" id="GO:0005743">
    <property type="term" value="C:mitochondrial inner membrane"/>
    <property type="evidence" value="ECO:0007669"/>
    <property type="project" value="UniProtKB-SubCell"/>
</dbReference>
<sequence length="221" mass="24390">MMTNLFSIFDPSSSLLSAPLYWVSLLLIMMILPNSLWLIGPQGNKAPLTLSMVLFNEMKIIVKSKGFKIILLTLFMIIMTNNTLGLAPYVFTPTSHMLITLSLSLPLWLAIVMQGWTKKFNHMMTHLVPQGTPGPLMPFMVCIETISNTIRPATLAVRLAANMIAGHLLLTILSEQSNKNPTSVLPALFLSQIALLTLETAVAIIQAYVFTILSALYISEV</sequence>
<keyword evidence="13" id="KW-0496">Mitochondrion</keyword>
<accession>A0A0C5AR10</accession>
<keyword evidence="8" id="KW-0406">Ion transport</keyword>
<evidence type="ECO:0000256" key="4">
    <source>
        <dbReference type="ARBA" id="ARBA00022547"/>
    </source>
</evidence>
<keyword evidence="3" id="KW-0813">Transport</keyword>
<protein>
    <recommendedName>
        <fullName evidence="11">ATP synthase subunit a</fullName>
    </recommendedName>
</protein>
<dbReference type="Pfam" id="PF00119">
    <property type="entry name" value="ATP-synt_A"/>
    <property type="match status" value="1"/>
</dbReference>
<dbReference type="RefSeq" id="YP_009122997.1">
    <property type="nucleotide sequence ID" value="NC_026557.1"/>
</dbReference>
<evidence type="ECO:0000256" key="9">
    <source>
        <dbReference type="ARBA" id="ARBA00023136"/>
    </source>
</evidence>
<evidence type="ECO:0000256" key="2">
    <source>
        <dbReference type="ARBA" id="ARBA00006810"/>
    </source>
</evidence>
<feature type="transmembrane region" description="Helical" evidence="12">
    <location>
        <begin position="20"/>
        <end position="39"/>
    </location>
</feature>
<feature type="transmembrane region" description="Helical" evidence="12">
    <location>
        <begin position="69"/>
        <end position="91"/>
    </location>
</feature>
<dbReference type="InterPro" id="IPR000568">
    <property type="entry name" value="ATP_synth_F0_asu"/>
</dbReference>
<feature type="transmembrane region" description="Helical" evidence="12">
    <location>
        <begin position="97"/>
        <end position="116"/>
    </location>
</feature>
<gene>
    <name evidence="13" type="primary">atp6</name>
</gene>
<dbReference type="GeneID" id="23630493"/>
<keyword evidence="6" id="KW-0375">Hydrogen ion transport</keyword>
<dbReference type="GO" id="GO:0045259">
    <property type="term" value="C:proton-transporting ATP synthase complex"/>
    <property type="evidence" value="ECO:0007669"/>
    <property type="project" value="UniProtKB-KW"/>
</dbReference>
<dbReference type="CDD" id="cd00310">
    <property type="entry name" value="ATP-synt_Fo_a_6"/>
    <property type="match status" value="1"/>
</dbReference>
<feature type="transmembrane region" description="Helical" evidence="12">
    <location>
        <begin position="193"/>
        <end position="218"/>
    </location>
</feature>
<comment type="similarity">
    <text evidence="2">Belongs to the ATPase A chain family.</text>
</comment>
<keyword evidence="9 12" id="KW-0472">Membrane</keyword>
<dbReference type="InterPro" id="IPR035908">
    <property type="entry name" value="F0_ATP_A_sf"/>
</dbReference>
<reference evidence="13" key="1">
    <citation type="journal article" date="2015" name="PLoS ONE">
        <title>The Complete Mitochondrial Genome of the Geophilomorph Centipede Strigamia maritima.</title>
        <authorList>
            <person name="Robertson H.E."/>
            <person name="Lapraz F."/>
            <person name="Rhodes A.C."/>
            <person name="Telford M.J."/>
        </authorList>
    </citation>
    <scope>NUCLEOTIDE SEQUENCE</scope>
</reference>
<dbReference type="PANTHER" id="PTHR11410:SF0">
    <property type="entry name" value="ATP SYNTHASE SUBUNIT A"/>
    <property type="match status" value="1"/>
</dbReference>
<feature type="transmembrane region" description="Helical" evidence="12">
    <location>
        <begin position="155"/>
        <end position="173"/>
    </location>
</feature>
<dbReference type="NCBIfam" id="TIGR01131">
    <property type="entry name" value="ATP_synt_6_or_A"/>
    <property type="match status" value="1"/>
</dbReference>
<dbReference type="Gene3D" id="1.20.120.220">
    <property type="entry name" value="ATP synthase, F0 complex, subunit A"/>
    <property type="match status" value="1"/>
</dbReference>
<evidence type="ECO:0000313" key="13">
    <source>
        <dbReference type="EMBL" id="AJK90881.1"/>
    </source>
</evidence>
<keyword evidence="5 12" id="KW-0812">Transmembrane</keyword>
<geneLocation type="mitochondrion" evidence="13"/>
<evidence type="ECO:0000256" key="11">
    <source>
        <dbReference type="RuleBase" id="RU004450"/>
    </source>
</evidence>
<evidence type="ECO:0000256" key="1">
    <source>
        <dbReference type="ARBA" id="ARBA00004141"/>
    </source>
</evidence>
<dbReference type="InterPro" id="IPR045083">
    <property type="entry name" value="ATP_synth_F0_asu_bact/mt"/>
</dbReference>
<dbReference type="PANTHER" id="PTHR11410">
    <property type="entry name" value="ATP SYNTHASE SUBUNIT A"/>
    <property type="match status" value="1"/>
</dbReference>
<evidence type="ECO:0000256" key="3">
    <source>
        <dbReference type="ARBA" id="ARBA00022448"/>
    </source>
</evidence>